<organism evidence="2 3">
    <name type="scientific">Saccharophagus degradans</name>
    <dbReference type="NCBI Taxonomy" id="86304"/>
    <lineage>
        <taxon>Bacteria</taxon>
        <taxon>Pseudomonadati</taxon>
        <taxon>Pseudomonadota</taxon>
        <taxon>Gammaproteobacteria</taxon>
        <taxon>Cellvibrionales</taxon>
        <taxon>Cellvibrionaceae</taxon>
        <taxon>Saccharophagus</taxon>
    </lineage>
</organism>
<reference evidence="2" key="1">
    <citation type="submission" date="2023-07" db="EMBL/GenBank/DDBJ databases">
        <title>Genome content predicts the carbon catabolic preferences of heterotrophic bacteria.</title>
        <authorList>
            <person name="Gralka M."/>
        </authorList>
    </citation>
    <scope>NUCLEOTIDE SEQUENCE</scope>
    <source>
        <strain evidence="2">I3M17_2</strain>
    </source>
</reference>
<gene>
    <name evidence="2" type="ORF">Q4521_17230</name>
</gene>
<evidence type="ECO:0000313" key="2">
    <source>
        <dbReference type="EMBL" id="MDO6424231.1"/>
    </source>
</evidence>
<evidence type="ECO:0000256" key="1">
    <source>
        <dbReference type="SAM" id="MobiDB-lite"/>
    </source>
</evidence>
<dbReference type="Proteomes" id="UP001169760">
    <property type="component" value="Unassembled WGS sequence"/>
</dbReference>
<sequence>MVNSITPTHPTMGTKTPARKDQAAPSDGISGERQPVGNPKKPFIERRKNQDRRSRQGSKRPVYDMRISKKGRRKTDRGGIPSIETEA</sequence>
<feature type="compositionally biased region" description="Polar residues" evidence="1">
    <location>
        <begin position="1"/>
        <end position="14"/>
    </location>
</feature>
<feature type="compositionally biased region" description="Basic and acidic residues" evidence="1">
    <location>
        <begin position="42"/>
        <end position="54"/>
    </location>
</feature>
<comment type="caution">
    <text evidence="2">The sequence shown here is derived from an EMBL/GenBank/DDBJ whole genome shotgun (WGS) entry which is preliminary data.</text>
</comment>
<evidence type="ECO:0000313" key="3">
    <source>
        <dbReference type="Proteomes" id="UP001169760"/>
    </source>
</evidence>
<name>A0AAW7XBE5_9GAMM</name>
<dbReference type="AlphaFoldDB" id="A0AAW7XBE5"/>
<protein>
    <submittedName>
        <fullName evidence="2">Uncharacterized protein</fullName>
    </submittedName>
</protein>
<proteinExistence type="predicted"/>
<feature type="region of interest" description="Disordered" evidence="1">
    <location>
        <begin position="1"/>
        <end position="87"/>
    </location>
</feature>
<dbReference type="EMBL" id="JAUOPB010000013">
    <property type="protein sequence ID" value="MDO6424231.1"/>
    <property type="molecule type" value="Genomic_DNA"/>
</dbReference>
<dbReference type="RefSeq" id="WP_216062720.1">
    <property type="nucleotide sequence ID" value="NZ_JAHKPP010000005.1"/>
</dbReference>
<accession>A0AAW7XBE5</accession>